<sequence length="95" mass="10144">MPVQVDRLRPRSSTRTKADSPKHWLWAAIDRESPRSRSGPDPCVVGRQGGRGRGGGGCGGSTEEPQEASAWNGGDFGQEACCWTVVFAGAGQCRR</sequence>
<evidence type="ECO:0000313" key="3">
    <source>
        <dbReference type="Proteomes" id="UP001281410"/>
    </source>
</evidence>
<reference evidence="2" key="1">
    <citation type="journal article" date="2023" name="Plant J.">
        <title>Genome sequences and population genomics provide insights into the demographic history, inbreeding, and mutation load of two 'living fossil' tree species of Dipteronia.</title>
        <authorList>
            <person name="Feng Y."/>
            <person name="Comes H.P."/>
            <person name="Chen J."/>
            <person name="Zhu S."/>
            <person name="Lu R."/>
            <person name="Zhang X."/>
            <person name="Li P."/>
            <person name="Qiu J."/>
            <person name="Olsen K.M."/>
            <person name="Qiu Y."/>
        </authorList>
    </citation>
    <scope>NUCLEOTIDE SEQUENCE</scope>
    <source>
        <strain evidence="2">NBL</strain>
    </source>
</reference>
<evidence type="ECO:0000313" key="2">
    <source>
        <dbReference type="EMBL" id="KAK3219153.1"/>
    </source>
</evidence>
<accession>A0AAE0AJU2</accession>
<protein>
    <submittedName>
        <fullName evidence="2">Uncharacterized protein</fullName>
    </submittedName>
</protein>
<dbReference type="EMBL" id="JANJYJ010000004">
    <property type="protein sequence ID" value="KAK3219153.1"/>
    <property type="molecule type" value="Genomic_DNA"/>
</dbReference>
<proteinExistence type="predicted"/>
<keyword evidence="3" id="KW-1185">Reference proteome</keyword>
<feature type="compositionally biased region" description="Gly residues" evidence="1">
    <location>
        <begin position="47"/>
        <end position="60"/>
    </location>
</feature>
<gene>
    <name evidence="2" type="ORF">Dsin_013123</name>
</gene>
<name>A0AAE0AJU2_9ROSI</name>
<dbReference type="Proteomes" id="UP001281410">
    <property type="component" value="Unassembled WGS sequence"/>
</dbReference>
<organism evidence="2 3">
    <name type="scientific">Dipteronia sinensis</name>
    <dbReference type="NCBI Taxonomy" id="43782"/>
    <lineage>
        <taxon>Eukaryota</taxon>
        <taxon>Viridiplantae</taxon>
        <taxon>Streptophyta</taxon>
        <taxon>Embryophyta</taxon>
        <taxon>Tracheophyta</taxon>
        <taxon>Spermatophyta</taxon>
        <taxon>Magnoliopsida</taxon>
        <taxon>eudicotyledons</taxon>
        <taxon>Gunneridae</taxon>
        <taxon>Pentapetalae</taxon>
        <taxon>rosids</taxon>
        <taxon>malvids</taxon>
        <taxon>Sapindales</taxon>
        <taxon>Sapindaceae</taxon>
        <taxon>Hippocastanoideae</taxon>
        <taxon>Acereae</taxon>
        <taxon>Dipteronia</taxon>
    </lineage>
</organism>
<feature type="region of interest" description="Disordered" evidence="1">
    <location>
        <begin position="1"/>
        <end position="71"/>
    </location>
</feature>
<evidence type="ECO:0000256" key="1">
    <source>
        <dbReference type="SAM" id="MobiDB-lite"/>
    </source>
</evidence>
<comment type="caution">
    <text evidence="2">The sequence shown here is derived from an EMBL/GenBank/DDBJ whole genome shotgun (WGS) entry which is preliminary data.</text>
</comment>
<dbReference type="AlphaFoldDB" id="A0AAE0AJU2"/>